<comment type="caution">
    <text evidence="3">The sequence shown here is derived from an EMBL/GenBank/DDBJ whole genome shotgun (WGS) entry which is preliminary data.</text>
</comment>
<evidence type="ECO:0000256" key="1">
    <source>
        <dbReference type="SAM" id="SignalP"/>
    </source>
</evidence>
<dbReference type="InterPro" id="IPR013424">
    <property type="entry name" value="Ice-binding_C"/>
</dbReference>
<dbReference type="NCBIfam" id="TIGR02595">
    <property type="entry name" value="PEP_CTERM"/>
    <property type="match status" value="1"/>
</dbReference>
<reference evidence="3 4" key="1">
    <citation type="submission" date="2012-04" db="EMBL/GenBank/DDBJ databases">
        <authorList>
            <person name="Genoscope - CEA"/>
        </authorList>
    </citation>
    <scope>NUCLEOTIDE SEQUENCE [LARGE SCALE GENOMIC DNA]</scope>
    <source>
        <strain evidence="3 4">9809</strain>
    </source>
</reference>
<protein>
    <recommendedName>
        <fullName evidence="2">Ice-binding protein C-terminal domain-containing protein</fullName>
    </recommendedName>
</protein>
<evidence type="ECO:0000313" key="3">
    <source>
        <dbReference type="EMBL" id="CCI21564.1"/>
    </source>
</evidence>
<organism evidence="3 4">
    <name type="scientific">Microcystis aeruginosa PCC 9809</name>
    <dbReference type="NCBI Taxonomy" id="1160285"/>
    <lineage>
        <taxon>Bacteria</taxon>
        <taxon>Bacillati</taxon>
        <taxon>Cyanobacteriota</taxon>
        <taxon>Cyanophyceae</taxon>
        <taxon>Oscillatoriophycideae</taxon>
        <taxon>Chroococcales</taxon>
        <taxon>Microcystaceae</taxon>
        <taxon>Microcystis</taxon>
    </lineage>
</organism>
<feature type="domain" description="Ice-binding protein C-terminal" evidence="2">
    <location>
        <begin position="202"/>
        <end position="221"/>
    </location>
</feature>
<dbReference type="AlphaFoldDB" id="I4HHP0"/>
<name>I4HHP0_MICAE</name>
<gene>
    <name evidence="3" type="ORF">MICAH_1270020</name>
</gene>
<dbReference type="Proteomes" id="UP000004775">
    <property type="component" value="Unassembled WGS sequence"/>
</dbReference>
<dbReference type="EMBL" id="CAIO01000032">
    <property type="protein sequence ID" value="CCI21564.1"/>
    <property type="molecule type" value="Genomic_DNA"/>
</dbReference>
<accession>I4HHP0</accession>
<feature type="chain" id="PRO_5003690126" description="Ice-binding protein C-terminal domain-containing protein" evidence="1">
    <location>
        <begin position="38"/>
        <end position="234"/>
    </location>
</feature>
<dbReference type="RefSeq" id="WP_004163279.1">
    <property type="nucleotide sequence ID" value="NZ_HE973742.1"/>
</dbReference>
<evidence type="ECO:0000259" key="2">
    <source>
        <dbReference type="Pfam" id="PF07589"/>
    </source>
</evidence>
<sequence>MNFTTNFKSLSLAGVVFAGTVSAIAVLGLATVKPATAAEFVTFETDPSVSVPNGFVSNPPDSQLVSFSDTLGANLVIGNFGVQGNGQSLAVRVDDASALKMNFSHLMKSLSLDFGNDDPSFSSPGDTAELTLFLGATQVGVVSVPMNRDDIMNQTISFAASGPGQYFDMATFFYNVAVPTPAGTSGLIEVVDNIEFQPAGKAVPEPSTVLGLGLLGLVALVKRQLMPKPDSDKA</sequence>
<evidence type="ECO:0000313" key="4">
    <source>
        <dbReference type="Proteomes" id="UP000004775"/>
    </source>
</evidence>
<proteinExistence type="predicted"/>
<feature type="signal peptide" evidence="1">
    <location>
        <begin position="1"/>
        <end position="37"/>
    </location>
</feature>
<dbReference type="Pfam" id="PF07589">
    <property type="entry name" value="PEP-CTERM"/>
    <property type="match status" value="1"/>
</dbReference>
<keyword evidence="1" id="KW-0732">Signal</keyword>
<dbReference type="HOGENOM" id="CLU_1213700_0_0_3"/>